<reference evidence="1" key="1">
    <citation type="submission" date="2021-02" db="EMBL/GenBank/DDBJ databases">
        <authorList>
            <person name="Nowell W R."/>
        </authorList>
    </citation>
    <scope>NUCLEOTIDE SEQUENCE</scope>
</reference>
<name>A0A816A608_9BILA</name>
<dbReference type="AlphaFoldDB" id="A0A816A608"/>
<evidence type="ECO:0000313" key="2">
    <source>
        <dbReference type="EMBL" id="CAF4467260.1"/>
    </source>
</evidence>
<dbReference type="Proteomes" id="UP000681722">
    <property type="component" value="Unassembled WGS sequence"/>
</dbReference>
<organism evidence="1 3">
    <name type="scientific">Didymodactylos carnosus</name>
    <dbReference type="NCBI Taxonomy" id="1234261"/>
    <lineage>
        <taxon>Eukaryota</taxon>
        <taxon>Metazoa</taxon>
        <taxon>Spiralia</taxon>
        <taxon>Gnathifera</taxon>
        <taxon>Rotifera</taxon>
        <taxon>Eurotatoria</taxon>
        <taxon>Bdelloidea</taxon>
        <taxon>Philodinida</taxon>
        <taxon>Philodinidae</taxon>
        <taxon>Didymodactylos</taxon>
    </lineage>
</organism>
<sequence>KMDDVTEKLKSYTSKWESFKALTIYHEFTIDLLNSRSYIELLITENYLEKWREKYMPQLKEDKEQQLKEEKLNLKTQLTGIDNKLNNIDLTIGLFCDELYSLFDHICDEQQQLVVDQYKNIFEQIAGKLAQLMYRGFGIHILRGRPLFSHSRHIEMTLK</sequence>
<keyword evidence="3" id="KW-1185">Reference proteome</keyword>
<comment type="caution">
    <text evidence="1">The sequence shown here is derived from an EMBL/GenBank/DDBJ whole genome shotgun (WGS) entry which is preliminary data.</text>
</comment>
<evidence type="ECO:0000313" key="1">
    <source>
        <dbReference type="EMBL" id="CAF1593802.1"/>
    </source>
</evidence>
<dbReference type="EMBL" id="CAJNOQ010034211">
    <property type="protein sequence ID" value="CAF1593802.1"/>
    <property type="molecule type" value="Genomic_DNA"/>
</dbReference>
<gene>
    <name evidence="1" type="ORF">GPM918_LOCUS41935</name>
    <name evidence="2" type="ORF">SRO942_LOCUS43079</name>
</gene>
<dbReference type="EMBL" id="CAJOBC010100442">
    <property type="protein sequence ID" value="CAF4467260.1"/>
    <property type="molecule type" value="Genomic_DNA"/>
</dbReference>
<feature type="non-terminal residue" evidence="1">
    <location>
        <position position="1"/>
    </location>
</feature>
<accession>A0A816A608</accession>
<dbReference type="Proteomes" id="UP000663829">
    <property type="component" value="Unassembled WGS sequence"/>
</dbReference>
<protein>
    <submittedName>
        <fullName evidence="1">Uncharacterized protein</fullName>
    </submittedName>
</protein>
<proteinExistence type="predicted"/>
<evidence type="ECO:0000313" key="3">
    <source>
        <dbReference type="Proteomes" id="UP000663829"/>
    </source>
</evidence>